<comment type="caution">
    <text evidence="4">The sequence shown here is derived from an EMBL/GenBank/DDBJ whole genome shotgun (WGS) entry which is preliminary data.</text>
</comment>
<dbReference type="EMBL" id="JARKIK010000099">
    <property type="protein sequence ID" value="KAK8721600.1"/>
    <property type="molecule type" value="Genomic_DNA"/>
</dbReference>
<dbReference type="Pfam" id="PF16487">
    <property type="entry name" value="ArgoMid"/>
    <property type="match status" value="1"/>
</dbReference>
<dbReference type="SMART" id="SM00949">
    <property type="entry name" value="PAZ"/>
    <property type="match status" value="1"/>
</dbReference>
<reference evidence="4 5" key="1">
    <citation type="journal article" date="2024" name="BMC Genomics">
        <title>Genome assembly of redclaw crayfish (Cherax quadricarinatus) provides insights into its immune adaptation and hypoxia tolerance.</title>
        <authorList>
            <person name="Liu Z."/>
            <person name="Zheng J."/>
            <person name="Li H."/>
            <person name="Fang K."/>
            <person name="Wang S."/>
            <person name="He J."/>
            <person name="Zhou D."/>
            <person name="Weng S."/>
            <person name="Chi M."/>
            <person name="Gu Z."/>
            <person name="He J."/>
            <person name="Li F."/>
            <person name="Wang M."/>
        </authorList>
    </citation>
    <scope>NUCLEOTIDE SEQUENCE [LARGE SCALE GENOMIC DNA]</scope>
    <source>
        <strain evidence="4">ZL_2023a</strain>
    </source>
</reference>
<dbReference type="PROSITE" id="PS50822">
    <property type="entry name" value="PIWI"/>
    <property type="match status" value="1"/>
</dbReference>
<accession>A0AAW0VXU0</accession>
<dbReference type="InterPro" id="IPR036085">
    <property type="entry name" value="PAZ_dom_sf"/>
</dbReference>
<evidence type="ECO:0000256" key="1">
    <source>
        <dbReference type="RuleBase" id="RU361178"/>
    </source>
</evidence>
<name>A0AAW0VXU0_CHEQU</name>
<dbReference type="PROSITE" id="PS50821">
    <property type="entry name" value="PAZ"/>
    <property type="match status" value="1"/>
</dbReference>
<dbReference type="GO" id="GO:0003723">
    <property type="term" value="F:RNA binding"/>
    <property type="evidence" value="ECO:0007669"/>
    <property type="project" value="InterPro"/>
</dbReference>
<evidence type="ECO:0000259" key="3">
    <source>
        <dbReference type="PROSITE" id="PS50822"/>
    </source>
</evidence>
<dbReference type="InterPro" id="IPR003100">
    <property type="entry name" value="PAZ_dom"/>
</dbReference>
<protein>
    <submittedName>
        <fullName evidence="4">Uncharacterized protein</fullName>
    </submittedName>
</protein>
<dbReference type="SUPFAM" id="SSF53098">
    <property type="entry name" value="Ribonuclease H-like"/>
    <property type="match status" value="1"/>
</dbReference>
<comment type="similarity">
    <text evidence="1">Belongs to the argonaute family.</text>
</comment>
<dbReference type="PANTHER" id="PTHR22891">
    <property type="entry name" value="EUKARYOTIC TRANSLATION INITIATION FACTOR 2C"/>
    <property type="match status" value="1"/>
</dbReference>
<evidence type="ECO:0000313" key="5">
    <source>
        <dbReference type="Proteomes" id="UP001445076"/>
    </source>
</evidence>
<dbReference type="SMART" id="SM00950">
    <property type="entry name" value="Piwi"/>
    <property type="match status" value="1"/>
</dbReference>
<organism evidence="4 5">
    <name type="scientific">Cherax quadricarinatus</name>
    <name type="common">Australian red claw crayfish</name>
    <dbReference type="NCBI Taxonomy" id="27406"/>
    <lineage>
        <taxon>Eukaryota</taxon>
        <taxon>Metazoa</taxon>
        <taxon>Ecdysozoa</taxon>
        <taxon>Arthropoda</taxon>
        <taxon>Crustacea</taxon>
        <taxon>Multicrustacea</taxon>
        <taxon>Malacostraca</taxon>
        <taxon>Eumalacostraca</taxon>
        <taxon>Eucarida</taxon>
        <taxon>Decapoda</taxon>
        <taxon>Pleocyemata</taxon>
        <taxon>Astacidea</taxon>
        <taxon>Parastacoidea</taxon>
        <taxon>Parastacidae</taxon>
        <taxon>Cherax</taxon>
    </lineage>
</organism>
<dbReference type="SMART" id="SM01163">
    <property type="entry name" value="DUF1785"/>
    <property type="match status" value="1"/>
</dbReference>
<dbReference type="Pfam" id="PF02171">
    <property type="entry name" value="Piwi"/>
    <property type="match status" value="1"/>
</dbReference>
<keyword evidence="5" id="KW-1185">Reference proteome</keyword>
<dbReference type="Gene3D" id="3.30.420.10">
    <property type="entry name" value="Ribonuclease H-like superfamily/Ribonuclease H"/>
    <property type="match status" value="1"/>
</dbReference>
<dbReference type="Gene3D" id="2.170.260.10">
    <property type="entry name" value="paz domain"/>
    <property type="match status" value="1"/>
</dbReference>
<dbReference type="CDD" id="cd04657">
    <property type="entry name" value="Piwi_ago-like"/>
    <property type="match status" value="1"/>
</dbReference>
<evidence type="ECO:0000259" key="2">
    <source>
        <dbReference type="PROSITE" id="PS50821"/>
    </source>
</evidence>
<dbReference type="SUPFAM" id="SSF101690">
    <property type="entry name" value="PAZ domain"/>
    <property type="match status" value="1"/>
</dbReference>
<dbReference type="Pfam" id="PF08699">
    <property type="entry name" value="ArgoL1"/>
    <property type="match status" value="1"/>
</dbReference>
<dbReference type="Proteomes" id="UP001445076">
    <property type="component" value="Unassembled WGS sequence"/>
</dbReference>
<sequence>MSLMVKNTANLEELMEALHYTGGRQKSLPTSLFQMIEVMFRHYRAIKYELVGRRNFFPTSGEFGNPYPIGCGKVGVVGFFGSLRPASWKDGSLLLNLDVAHTAFYMEQPLLDFIEAFMNFKDEDFHRPLEPFKRSRLVRELNNLRVQVTHSNIPRTYKIIDVSPLGSNKQTFPLKDEDTGNTFQCTIENYFRNTFGRKLKFPRLNCIQVAPADRNVFLPIECCKICKGQRVNRKLSDKETAQFIRTTAVPPATRKMQICNIHRSNDFTDDPMLENLKFAIADTPLQMKGRILPVPELMMDQPVIPKEGVWDIKRRSFYRGSEIRSWAVLNYNVRNVNDYQVNDFIKKMVQMSRERGMTFHRPHSVTSSQKPNPEQDIHTLKKTYPDIQMILIVLGRGDDLYARVKRIGDIEVGVLTQCIQAVNVTQVKIPTLANILLKINAKMGGINNVISKTGNPVILERPVMIMGADVNHPSAGDTISPSMAAVVASFDRFASRYAVEVRPQQHRVEIIQDLKNMTRNLLIAFHHNTRGCKPERIVMYRDGVSESQFMEVLAYEMKAMRAACSELDQNYQPGITFLVVQKRHHTRLFCSDKDGVGKCKNVPPGTVVDTAITHPNERDFYLCSHKGIQGTSKPTHYHVLWDDNDITMDDLQTLTYSLCHLYSRCTRSVSLPSPAYYAHLAAFRAKVHISDLFETDEESKDAVTQAEVREAATVESKDSLSKKFYYV</sequence>
<dbReference type="InterPro" id="IPR032473">
    <property type="entry name" value="Argonaute_Mid_dom"/>
</dbReference>
<feature type="domain" description="PAZ" evidence="2">
    <location>
        <begin position="109"/>
        <end position="227"/>
    </location>
</feature>
<proteinExistence type="inferred from homology"/>
<dbReference type="InterPro" id="IPR003165">
    <property type="entry name" value="Piwi"/>
</dbReference>
<dbReference type="InterPro" id="IPR036397">
    <property type="entry name" value="RNaseH_sf"/>
</dbReference>
<feature type="domain" description="Piwi" evidence="3">
    <location>
        <begin position="389"/>
        <end position="690"/>
    </location>
</feature>
<evidence type="ECO:0000313" key="4">
    <source>
        <dbReference type="EMBL" id="KAK8721600.1"/>
    </source>
</evidence>
<dbReference type="Pfam" id="PF02170">
    <property type="entry name" value="PAZ"/>
    <property type="match status" value="1"/>
</dbReference>
<dbReference type="Gene3D" id="3.40.50.2300">
    <property type="match status" value="1"/>
</dbReference>
<dbReference type="CDD" id="cd02846">
    <property type="entry name" value="PAZ_argonaute_like"/>
    <property type="match status" value="1"/>
</dbReference>
<dbReference type="InterPro" id="IPR012337">
    <property type="entry name" value="RNaseH-like_sf"/>
</dbReference>
<gene>
    <name evidence="4" type="ORF">OTU49_012653</name>
</gene>
<dbReference type="InterPro" id="IPR014811">
    <property type="entry name" value="ArgoL1"/>
</dbReference>
<dbReference type="AlphaFoldDB" id="A0AAW0VXU0"/>
<dbReference type="GO" id="GO:0034587">
    <property type="term" value="P:piRNA processing"/>
    <property type="evidence" value="ECO:0007669"/>
    <property type="project" value="UniProtKB-ARBA"/>
</dbReference>
<dbReference type="InterPro" id="IPR045246">
    <property type="entry name" value="Piwi_ago-like"/>
</dbReference>